<dbReference type="RefSeq" id="WP_038411020.1">
    <property type="nucleotide sequence ID" value="NZ_CP009455.1"/>
</dbReference>
<dbReference type="PANTHER" id="PTHR30442:SF0">
    <property type="entry name" value="FE(3+) DICITRATE TRANSPORT PROTEIN FECA"/>
    <property type="match status" value="1"/>
</dbReference>
<dbReference type="KEGG" id="psw:LK03_03145"/>
<evidence type="ECO:0000256" key="4">
    <source>
        <dbReference type="ARBA" id="ARBA00022692"/>
    </source>
</evidence>
<evidence type="ECO:0000256" key="12">
    <source>
        <dbReference type="SAM" id="SignalP"/>
    </source>
</evidence>
<evidence type="ECO:0000256" key="3">
    <source>
        <dbReference type="ARBA" id="ARBA00022452"/>
    </source>
</evidence>
<dbReference type="Pfam" id="PF00593">
    <property type="entry name" value="TonB_dep_Rec_b-barrel"/>
    <property type="match status" value="1"/>
</dbReference>
<organism evidence="15 16">
    <name type="scientific">Pseudomonas cremoricolorata</name>
    <dbReference type="NCBI Taxonomy" id="157783"/>
    <lineage>
        <taxon>Bacteria</taxon>
        <taxon>Pseudomonadati</taxon>
        <taxon>Pseudomonadota</taxon>
        <taxon>Gammaproteobacteria</taxon>
        <taxon>Pseudomonadales</taxon>
        <taxon>Pseudomonadaceae</taxon>
        <taxon>Pseudomonas</taxon>
    </lineage>
</organism>
<dbReference type="InterPro" id="IPR012910">
    <property type="entry name" value="Plug_dom"/>
</dbReference>
<evidence type="ECO:0000256" key="1">
    <source>
        <dbReference type="ARBA" id="ARBA00004571"/>
    </source>
</evidence>
<dbReference type="eggNOG" id="COG4774">
    <property type="taxonomic scope" value="Bacteria"/>
</dbReference>
<dbReference type="EMBL" id="CP009455">
    <property type="protein sequence ID" value="AIR88293.1"/>
    <property type="molecule type" value="Genomic_DNA"/>
</dbReference>
<evidence type="ECO:0000256" key="9">
    <source>
        <dbReference type="PROSITE-ProRule" id="PRU01360"/>
    </source>
</evidence>
<dbReference type="SUPFAM" id="SSF56935">
    <property type="entry name" value="Porins"/>
    <property type="match status" value="1"/>
</dbReference>
<dbReference type="eggNOG" id="COG1629">
    <property type="taxonomic scope" value="Bacteria"/>
</dbReference>
<accession>A0A089Y8W9</accession>
<dbReference type="Pfam" id="PF07715">
    <property type="entry name" value="Plug"/>
    <property type="match status" value="1"/>
</dbReference>
<keyword evidence="4 9" id="KW-0812">Transmembrane</keyword>
<keyword evidence="16" id="KW-1185">Reference proteome</keyword>
<dbReference type="Proteomes" id="UP000029493">
    <property type="component" value="Chromosome"/>
</dbReference>
<evidence type="ECO:0000259" key="13">
    <source>
        <dbReference type="Pfam" id="PF00593"/>
    </source>
</evidence>
<dbReference type="GO" id="GO:0009279">
    <property type="term" value="C:cell outer membrane"/>
    <property type="evidence" value="ECO:0007669"/>
    <property type="project" value="UniProtKB-SubCell"/>
</dbReference>
<dbReference type="PROSITE" id="PS01156">
    <property type="entry name" value="TONB_DEPENDENT_REC_2"/>
    <property type="match status" value="1"/>
</dbReference>
<evidence type="ECO:0008006" key="17">
    <source>
        <dbReference type="Google" id="ProtNLM"/>
    </source>
</evidence>
<evidence type="ECO:0000256" key="2">
    <source>
        <dbReference type="ARBA" id="ARBA00022448"/>
    </source>
</evidence>
<keyword evidence="2 9" id="KW-0813">Transport</keyword>
<name>A0A089Y8W9_9PSED</name>
<sequence>MHVSPTAPATLRLKPLACAIFLAISALTVAGEAHSATPNMGSVEIELPEGFEDELSKRGTSQKGHQVLEALEVKAQWEAQDEKGQNDVYRKDVSNVYVGKQDIERYKGANAADLFKGLNGVYSGESRNSGALDPNIRGIQGQGRIPVTVDGTEQATSVWLGSAGIANRNYVDPNMISSISVEKGPSTTAGVRSGIGGSVEIKTLDAEDIVPLGETYGLELKTETATNAVKPNESGMNNYGRDYRDIDGAYVGGAYMFFPKGGGSQYTPHSSSRGNDFDFNDNAYRLALATRQEHFDALAAYSYRKRGNYYSGKHGSQRYESEDWLDSARKANSNASSIGDNAGNYLATLYLPGHEVSGTSSEMETTLLKGTLYFAEGQSLKASYMHSDLEFGETQPYLIAEVIKQRTPGGNFGFQLPYSQVKQDTVALTYTLAPEDSRWLNLSAGWWMTQSDSKRHQNGEEVYTLSDTSLSDKAWDQYTECQSSPSNWGCAGLGAAPEKLPNTDGRFNIVSRALQLTDHNRWGVNLTNQMALTDTWKLTVSSDFSKERLQMKDNASQDNGSMAIYGATYLGPRSGRREQYNFSFNNEWAATPWMTLSAGARYSDYSSFDTGLDERRAARDPSGAATSRVVAKKFTYQRLMTDDENLAYIAKLRADYESYGLSPEETEELLEWELNESGMVNGYRYATETVEVPTEGKKLVSSANPFTNGTIDLNEQVTDAQGVSGTVPRYVVTPSSGSEIFVQPTEEERWAKPKKQRGSAWTPMAGVTFNLSERARLYARYSEFVRFPSVYEDSQGYISSQLPQATSSKPEHAYNWEVGYVQDLQGFVPQWRYADIRLNYFNNEIRNYIDRDFLYNVIQFDKKKLSGLELQARMDSGRYFSSFGATYRLKQQLCDKDMANTLDPYGSYGMDECVTGGFPTTFSRTSLQPQYSLNLDGGLRLFDERLELGGRMIYHSSAKNKEENKWIERGVPSVTGLNQPYQWHPIWVFDAYATVRVNEHIDVDFGVNNITNRYYLDPLARTMMPAPGRTLKMGLTARF</sequence>
<feature type="chain" id="PRO_5001851984" description="TonB-dependent receptor" evidence="12">
    <location>
        <begin position="31"/>
        <end position="1039"/>
    </location>
</feature>
<keyword evidence="8 9" id="KW-0998">Cell outer membrane</keyword>
<dbReference type="InterPro" id="IPR010917">
    <property type="entry name" value="TonB_rcpt_CS"/>
</dbReference>
<evidence type="ECO:0000256" key="8">
    <source>
        <dbReference type="ARBA" id="ARBA00023237"/>
    </source>
</evidence>
<evidence type="ECO:0000256" key="6">
    <source>
        <dbReference type="ARBA" id="ARBA00023077"/>
    </source>
</evidence>
<dbReference type="InterPro" id="IPR037066">
    <property type="entry name" value="Plug_dom_sf"/>
</dbReference>
<comment type="similarity">
    <text evidence="9 11">Belongs to the TonB-dependent receptor family.</text>
</comment>
<dbReference type="STRING" id="157783.LK03_03145"/>
<feature type="domain" description="TonB-dependent receptor plug" evidence="14">
    <location>
        <begin position="97"/>
        <end position="197"/>
    </location>
</feature>
<dbReference type="InterPro" id="IPR039426">
    <property type="entry name" value="TonB-dep_rcpt-like"/>
</dbReference>
<feature type="signal peptide" evidence="12">
    <location>
        <begin position="1"/>
        <end position="30"/>
    </location>
</feature>
<evidence type="ECO:0000313" key="15">
    <source>
        <dbReference type="EMBL" id="AIR88293.1"/>
    </source>
</evidence>
<evidence type="ECO:0000256" key="7">
    <source>
        <dbReference type="ARBA" id="ARBA00023136"/>
    </source>
</evidence>
<evidence type="ECO:0000256" key="5">
    <source>
        <dbReference type="ARBA" id="ARBA00022729"/>
    </source>
</evidence>
<dbReference type="PROSITE" id="PS52016">
    <property type="entry name" value="TONB_DEPENDENT_REC_3"/>
    <property type="match status" value="1"/>
</dbReference>
<evidence type="ECO:0000256" key="10">
    <source>
        <dbReference type="PROSITE-ProRule" id="PRU10144"/>
    </source>
</evidence>
<evidence type="ECO:0000256" key="11">
    <source>
        <dbReference type="RuleBase" id="RU003357"/>
    </source>
</evidence>
<comment type="subcellular location">
    <subcellularLocation>
        <location evidence="1 9">Cell outer membrane</location>
        <topology evidence="1 9">Multi-pass membrane protein</topology>
    </subcellularLocation>
</comment>
<reference evidence="15 16" key="1">
    <citation type="submission" date="2014-09" db="EMBL/GenBank/DDBJ databases">
        <authorList>
            <person name="Chan K.-G."/>
        </authorList>
    </citation>
    <scope>NUCLEOTIDE SEQUENCE [LARGE SCALE GENOMIC DNA]</scope>
    <source>
        <strain evidence="15 16">ND07</strain>
    </source>
</reference>
<dbReference type="InterPro" id="IPR036942">
    <property type="entry name" value="Beta-barrel_TonB_sf"/>
</dbReference>
<feature type="domain" description="TonB-dependent receptor-like beta-barrel" evidence="13">
    <location>
        <begin position="752"/>
        <end position="1010"/>
    </location>
</feature>
<keyword evidence="6 11" id="KW-0798">TonB box</keyword>
<keyword evidence="5 12" id="KW-0732">Signal</keyword>
<keyword evidence="3 9" id="KW-1134">Transmembrane beta strand</keyword>
<proteinExistence type="inferred from homology"/>
<gene>
    <name evidence="15" type="ORF">LK03_03145</name>
</gene>
<evidence type="ECO:0000259" key="14">
    <source>
        <dbReference type="Pfam" id="PF07715"/>
    </source>
</evidence>
<dbReference type="GO" id="GO:0033214">
    <property type="term" value="P:siderophore-iron import into cell"/>
    <property type="evidence" value="ECO:0007669"/>
    <property type="project" value="TreeGrafter"/>
</dbReference>
<dbReference type="Gene3D" id="2.40.170.20">
    <property type="entry name" value="TonB-dependent receptor, beta-barrel domain"/>
    <property type="match status" value="1"/>
</dbReference>
<keyword evidence="7 9" id="KW-0472">Membrane</keyword>
<dbReference type="PANTHER" id="PTHR30442">
    <property type="entry name" value="IRON III DICITRATE TRANSPORT PROTEIN FECA"/>
    <property type="match status" value="1"/>
</dbReference>
<dbReference type="Gene3D" id="2.170.130.10">
    <property type="entry name" value="TonB-dependent receptor, plug domain"/>
    <property type="match status" value="1"/>
</dbReference>
<dbReference type="AlphaFoldDB" id="A0A089Y8W9"/>
<feature type="short sequence motif" description="TonB C-terminal box" evidence="10">
    <location>
        <begin position="1022"/>
        <end position="1039"/>
    </location>
</feature>
<protein>
    <recommendedName>
        <fullName evidence="17">TonB-dependent receptor</fullName>
    </recommendedName>
</protein>
<evidence type="ECO:0000313" key="16">
    <source>
        <dbReference type="Proteomes" id="UP000029493"/>
    </source>
</evidence>
<dbReference type="InterPro" id="IPR000531">
    <property type="entry name" value="Beta-barrel_TonB"/>
</dbReference>